<dbReference type="KEGG" id="ftj:FTUN_7325"/>
<dbReference type="Proteomes" id="UP000503447">
    <property type="component" value="Chromosome"/>
</dbReference>
<feature type="signal peptide" evidence="1">
    <location>
        <begin position="1"/>
        <end position="23"/>
    </location>
</feature>
<gene>
    <name evidence="2" type="ORF">FTUN_7325</name>
</gene>
<protein>
    <submittedName>
        <fullName evidence="2">Uncharacterized protein</fullName>
    </submittedName>
</protein>
<dbReference type="AlphaFoldDB" id="A0A6M5Z3C2"/>
<evidence type="ECO:0000313" key="2">
    <source>
        <dbReference type="EMBL" id="QJW99702.1"/>
    </source>
</evidence>
<evidence type="ECO:0000313" key="3">
    <source>
        <dbReference type="Proteomes" id="UP000503447"/>
    </source>
</evidence>
<name>A0A6M5Z3C2_9BACT</name>
<dbReference type="EMBL" id="CP053452">
    <property type="protein sequence ID" value="QJW99702.1"/>
    <property type="molecule type" value="Genomic_DNA"/>
</dbReference>
<evidence type="ECO:0000256" key="1">
    <source>
        <dbReference type="SAM" id="SignalP"/>
    </source>
</evidence>
<keyword evidence="3" id="KW-1185">Reference proteome</keyword>
<organism evidence="2 3">
    <name type="scientific">Frigoriglobus tundricola</name>
    <dbReference type="NCBI Taxonomy" id="2774151"/>
    <lineage>
        <taxon>Bacteria</taxon>
        <taxon>Pseudomonadati</taxon>
        <taxon>Planctomycetota</taxon>
        <taxon>Planctomycetia</taxon>
        <taxon>Gemmatales</taxon>
        <taxon>Gemmataceae</taxon>
        <taxon>Frigoriglobus</taxon>
    </lineage>
</organism>
<proteinExistence type="predicted"/>
<sequence length="509" mass="53656">MRTALFAVVALGLLGASVSPARAAEPVSELLGWVPERTNLVLFVNVDGVRKSAVAKTGKWGEANNPATALDALPPGVSRLVVASHFDPGAGTSWEVTVAGLNKPVPDAALFKGLGGTPDKIGGRTVALTRKHGYVANLAPGVAGAYQPPNRQEVGRWLRAVTGKPAPGLSPYLVKAGAGIGPNTQVVLALDTSEMFDPAVLKVGLAKSTALKGKATNAAAVADLFGGMVGVTLSMHVGDKIKAQIRLDFDRAPTALGDAAKPLLLEVLERLGLRADEMDDWTATTEPNAVALGGTLTQEGARHLLSPVLRPSAGALDQSETSPPDQDPKAVASLRYYQGVKSKMNGVWKSSAPSYTKLTALFVGAARHIDELPILNVDDELLDWGNAISTTFRTMAIVAQAAGGTISLAEANKSMLSVTTPNYYTGFGGGFSAGYYGNYGYGYQYAVPSGSTSTTTIDNYGPIGNFQDMTSQKEALYRRNTWKTIDTVTSEIRRKMTKKYGIEFEEPSK</sequence>
<reference evidence="3" key="1">
    <citation type="submission" date="2020-05" db="EMBL/GenBank/DDBJ databases">
        <title>Frigoriglobus tundricola gen. nov., sp. nov., a psychrotolerant cellulolytic planctomycete of the family Gemmataceae with two divergent copies of 16S rRNA gene.</title>
        <authorList>
            <person name="Kulichevskaya I.S."/>
            <person name="Ivanova A.A."/>
            <person name="Naumoff D.G."/>
            <person name="Beletsky A.V."/>
            <person name="Rijpstra W.I.C."/>
            <person name="Sinninghe Damste J.S."/>
            <person name="Mardanov A.V."/>
            <person name="Ravin N.V."/>
            <person name="Dedysh S.N."/>
        </authorList>
    </citation>
    <scope>NUCLEOTIDE SEQUENCE [LARGE SCALE GENOMIC DNA]</scope>
    <source>
        <strain evidence="3">PL17</strain>
    </source>
</reference>
<dbReference type="RefSeq" id="WP_171474621.1">
    <property type="nucleotide sequence ID" value="NZ_CP053452.2"/>
</dbReference>
<keyword evidence="1" id="KW-0732">Signal</keyword>
<accession>A0A6M5Z3C2</accession>
<feature type="chain" id="PRO_5026827811" evidence="1">
    <location>
        <begin position="24"/>
        <end position="509"/>
    </location>
</feature>